<dbReference type="InParanoid" id="A0A3Q0KNN1"/>
<dbReference type="WBParaSite" id="Smp_143260.1">
    <property type="protein sequence ID" value="Smp_143260.1"/>
    <property type="gene ID" value="Smp_143260"/>
</dbReference>
<reference evidence="9" key="2">
    <citation type="submission" date="2018-12" db="UniProtKB">
        <authorList>
            <consortium name="WormBaseParasite"/>
        </authorList>
    </citation>
    <scope>IDENTIFICATION</scope>
    <source>
        <strain evidence="9">Puerto Rican</strain>
    </source>
</reference>
<keyword evidence="3" id="KW-0325">Glycoprotein</keyword>
<feature type="domain" description="Ig-like" evidence="7">
    <location>
        <begin position="188"/>
        <end position="302"/>
    </location>
</feature>
<dbReference type="PROSITE" id="PS50835">
    <property type="entry name" value="IG_LIKE"/>
    <property type="match status" value="3"/>
</dbReference>
<evidence type="ECO:0000313" key="8">
    <source>
        <dbReference type="Proteomes" id="UP000008854"/>
    </source>
</evidence>
<dbReference type="Proteomes" id="UP000008854">
    <property type="component" value="Unassembled WGS sequence"/>
</dbReference>
<dbReference type="AlphaFoldDB" id="A0A3Q0KNN1"/>
<protein>
    <submittedName>
        <fullName evidence="9">Ig-like domain-containing protein</fullName>
    </submittedName>
</protein>
<evidence type="ECO:0000256" key="5">
    <source>
        <dbReference type="SAM" id="MobiDB-lite"/>
    </source>
</evidence>
<dbReference type="InterPro" id="IPR050831">
    <property type="entry name" value="CEA_cell_adhesion"/>
</dbReference>
<organism evidence="8 9">
    <name type="scientific">Schistosoma mansoni</name>
    <name type="common">Blood fluke</name>
    <dbReference type="NCBI Taxonomy" id="6183"/>
    <lineage>
        <taxon>Eukaryota</taxon>
        <taxon>Metazoa</taxon>
        <taxon>Spiralia</taxon>
        <taxon>Lophotrochozoa</taxon>
        <taxon>Platyhelminthes</taxon>
        <taxon>Trematoda</taxon>
        <taxon>Digenea</taxon>
        <taxon>Strigeidida</taxon>
        <taxon>Schistosomatoidea</taxon>
        <taxon>Schistosomatidae</taxon>
        <taxon>Schistosoma</taxon>
    </lineage>
</organism>
<dbReference type="ExpressionAtlas" id="A0A3Q0KNN1">
    <property type="expression patterns" value="baseline"/>
</dbReference>
<keyword evidence="6" id="KW-0472">Membrane</keyword>
<keyword evidence="6" id="KW-0812">Transmembrane</keyword>
<dbReference type="InterPro" id="IPR001611">
    <property type="entry name" value="Leu-rich_rpt"/>
</dbReference>
<feature type="transmembrane region" description="Helical" evidence="6">
    <location>
        <begin position="1107"/>
        <end position="1134"/>
    </location>
</feature>
<dbReference type="Gene3D" id="2.60.40.10">
    <property type="entry name" value="Immunoglobulins"/>
    <property type="match status" value="2"/>
</dbReference>
<evidence type="ECO:0000256" key="4">
    <source>
        <dbReference type="ARBA" id="ARBA00023319"/>
    </source>
</evidence>
<keyword evidence="6" id="KW-1133">Transmembrane helix</keyword>
<dbReference type="SMART" id="SM00409">
    <property type="entry name" value="IG"/>
    <property type="match status" value="4"/>
</dbReference>
<dbReference type="InterPro" id="IPR003598">
    <property type="entry name" value="Ig_sub2"/>
</dbReference>
<evidence type="ECO:0000256" key="2">
    <source>
        <dbReference type="ARBA" id="ARBA00023157"/>
    </source>
</evidence>
<keyword evidence="4" id="KW-0393">Immunoglobulin domain</keyword>
<feature type="region of interest" description="Disordered" evidence="5">
    <location>
        <begin position="1591"/>
        <end position="1613"/>
    </location>
</feature>
<dbReference type="InterPro" id="IPR003599">
    <property type="entry name" value="Ig_sub"/>
</dbReference>
<reference evidence="8" key="1">
    <citation type="journal article" date="2012" name="PLoS Negl. Trop. Dis.">
        <title>A systematically improved high quality genome and transcriptome of the human blood fluke Schistosoma mansoni.</title>
        <authorList>
            <person name="Protasio A.V."/>
            <person name="Tsai I.J."/>
            <person name="Babbage A."/>
            <person name="Nichol S."/>
            <person name="Hunt M."/>
            <person name="Aslett M.A."/>
            <person name="De Silva N."/>
            <person name="Velarde G.S."/>
            <person name="Anderson T.J."/>
            <person name="Clark R.C."/>
            <person name="Davidson C."/>
            <person name="Dillon G.P."/>
            <person name="Holroyd N.E."/>
            <person name="LoVerde P.T."/>
            <person name="Lloyd C."/>
            <person name="McQuillan J."/>
            <person name="Oliveira G."/>
            <person name="Otto T.D."/>
            <person name="Parker-Manuel S.J."/>
            <person name="Quail M.A."/>
            <person name="Wilson R.A."/>
            <person name="Zerlotini A."/>
            <person name="Dunne D.W."/>
            <person name="Berriman M."/>
        </authorList>
    </citation>
    <scope>NUCLEOTIDE SEQUENCE [LARGE SCALE GENOMIC DNA]</scope>
    <source>
        <strain evidence="8">Puerto Rican</strain>
    </source>
</reference>
<accession>A0A3Q0KNN1</accession>
<evidence type="ECO:0000256" key="6">
    <source>
        <dbReference type="SAM" id="Phobius"/>
    </source>
</evidence>
<keyword evidence="8" id="KW-1185">Reference proteome</keyword>
<keyword evidence="2" id="KW-1015">Disulfide bond</keyword>
<dbReference type="PANTHER" id="PTHR44427:SF1">
    <property type="entry name" value="CARCINOEMBRYONIC ANTIGEN-RELATED CELL ADHESION MOLECULE 1"/>
    <property type="match status" value="1"/>
</dbReference>
<proteinExistence type="predicted"/>
<evidence type="ECO:0000259" key="7">
    <source>
        <dbReference type="PROSITE" id="PS50835"/>
    </source>
</evidence>
<evidence type="ECO:0000256" key="1">
    <source>
        <dbReference type="ARBA" id="ARBA00022729"/>
    </source>
</evidence>
<name>A0A3Q0KNN1_SCHMA</name>
<dbReference type="PROSITE" id="PS51450">
    <property type="entry name" value="LRR"/>
    <property type="match status" value="1"/>
</dbReference>
<evidence type="ECO:0000313" key="9">
    <source>
        <dbReference type="WBParaSite" id="Smp_143260.1"/>
    </source>
</evidence>
<dbReference type="SUPFAM" id="SSF48726">
    <property type="entry name" value="Immunoglobulin"/>
    <property type="match status" value="2"/>
</dbReference>
<dbReference type="Pfam" id="PF13895">
    <property type="entry name" value="Ig_2"/>
    <property type="match status" value="1"/>
</dbReference>
<sequence>MVVKNMKMYIKCKVCLCIGLFFCICIVNSIVSNELLEIYNLPKFIMEPIDRIYYSSNQSQFIPKFHLYALITPRNATIQLGAIHKDKPNMIIYIPTVHEYSTELYSMTFAQTHAKIQSLTIHENLAHLNYLISYISNINNNINIKENINLWLISVYNFLPDMKLLILATTNYGTVSSHLIDLKTSVLPAFPPHSDKYLSLLIGNTAVVICHLPLSQPSLPTVHFYHNNIKLDLTQTDRYRLIYIGGDDSGLPWEIYSQKPHFRQENFKKHKPGAVILLIHSLQLSDTGQYYCSVSLFDKTISSNQRTHLVVTKPNEKIWTHLKFSLDDPDLSYLYNNNNNNGNNNNNENSLNRIKEIKINENTNLTLFCIFESAPVVSTRWYYKDEFMENIEINQKFGVLIIKYARPENEGIYTCSVDNSHSKLIGKSFRIIVIRAPTTNLLNPKLITTEIGKQVTLNCNNNNNNNVINMNQIPFPKLPTPDEWNKWDYNKRINHSKYYIEKQYKKKKLNYSPYINQWIHNGQFITMNDDNNNYHFEDGLLKILKIEQSHTGIYQYMKSNQYTNSMDDNTNENEYDEESVNCKFYIQLNDEKFVHNETDQQLKTIFEHTSEGLTGHLNCNLSSLLLTESYQNTNQVNNQYQWSILWYRSVTSNEPLNIESVNKASGGIKYIISNVNEYTQILSIVNPRKITDDGQYICRVYNTTTGKLLGEQRFQLIIESINNDENIHKNFIKHETFLTKSSLSSISSEIPNKYELPSKRNEQNLVLKQTEKPQIKVSRPIVKRLANFTMAVHIKWTVYHSPIKELHYQLGIKHLGNIRQTKSIITFSNEYIHSRNKSNGEEFSILPNIYDNSSIIFDSRDLFQPQNSYSLRVLVLEHQLWSPWTEPVNFDNMLDTNLQIISIVTSNQTCLYIEWIYIQSRNHSFTTMNITDFNDLTFNIIYRNLSENLNERKSLLELWTEFIFNNEKQFSMDLSQMNQLGDLYIRRINGDHTLKGYLLDGLQPNVTYAVSVYIEVTKIYHYQSQKYFTRLSNEVVQKTLPKLISLSINENQFFVKNSTNENINQLMMVDSFVQSTSNMKSKMTGQVGNNKNDLTSKLTKNYQHDSYVLIVILGSLAGVLLIIFIVLITFCIWYRLHLKSQYPRGYFGGLNDSQLTETPKQRTITEWENFQTQPITTTDNHQTFPRTAGNLHLQSLSDQQNLITDINNFATLQHPTQWIQQSQIPCERKCRNSMVLDETLKTYWPIINSNDAKVTFMKNHNHGNIKHGSPLLPIYKDYLLKQAKHQSINGTLSDGQGENQFGSLDGIFQDITVGEQFNGANKLSNKDIQLTNDQSSSIYSHIDSDSTVNELSQFHLNRFNSTLSPTTLSDYSGIGKNILNSLQNNNNNNMNNRKEILRDLSQPTSLSYVANSIYPFMIKPDDLVSLPLIGNQDPIQYSIQSGLITSDTNSFYTTVPPLRHLQYPFNGNLPMNSLDQNALNQLKMSVNHQYNDETIIQQSDLIKNLQLFNRNQGFYGSNPLNYISTPLSTYADSLTATLTLQQWIEHMSKPELTKNIDIKLSKEGYKKIDSRSNLKQYDLQLNKTEQQNICNENKRHHKSPRENLSSSFADSGVDLPNTSNLESDIIEHNLNKNDSPIEIRTRISNIIRPIERVSSGP</sequence>
<dbReference type="SMART" id="SM00408">
    <property type="entry name" value="IGc2"/>
    <property type="match status" value="2"/>
</dbReference>
<feature type="domain" description="Ig-like" evidence="7">
    <location>
        <begin position="611"/>
        <end position="715"/>
    </location>
</feature>
<dbReference type="STRING" id="6183.A0A3Q0KNN1"/>
<dbReference type="InterPro" id="IPR036179">
    <property type="entry name" value="Ig-like_dom_sf"/>
</dbReference>
<evidence type="ECO:0000256" key="3">
    <source>
        <dbReference type="ARBA" id="ARBA00023180"/>
    </source>
</evidence>
<dbReference type="InterPro" id="IPR013783">
    <property type="entry name" value="Ig-like_fold"/>
</dbReference>
<dbReference type="PANTHER" id="PTHR44427">
    <property type="entry name" value="CARCINOEMBRYONIC ANTIGEN-RELATED CELL ADHESION MOLECULE 19"/>
    <property type="match status" value="1"/>
</dbReference>
<feature type="domain" description="Ig-like" evidence="7">
    <location>
        <begin position="329"/>
        <end position="426"/>
    </location>
</feature>
<keyword evidence="1" id="KW-0732">Signal</keyword>
<dbReference type="InterPro" id="IPR007110">
    <property type="entry name" value="Ig-like_dom"/>
</dbReference>